<dbReference type="EMBL" id="NRSH01000088">
    <property type="protein sequence ID" value="MBK1727006.1"/>
    <property type="molecule type" value="Genomic_DNA"/>
</dbReference>
<dbReference type="InterPro" id="IPR004528">
    <property type="entry name" value="KdsB"/>
</dbReference>
<dbReference type="InterPro" id="IPR029044">
    <property type="entry name" value="Nucleotide-diphossugar_trans"/>
</dbReference>
<dbReference type="NCBIfam" id="NF003952">
    <property type="entry name" value="PRK05450.1-5"/>
    <property type="match status" value="1"/>
</dbReference>
<accession>A0ABS1E5I6</accession>
<evidence type="ECO:0000256" key="1">
    <source>
        <dbReference type="ARBA" id="ARBA00022679"/>
    </source>
</evidence>
<dbReference type="SUPFAM" id="SSF53448">
    <property type="entry name" value="Nucleotide-diphospho-sugar transferases"/>
    <property type="match status" value="1"/>
</dbReference>
<dbReference type="EC" id="2.7.7.38" evidence="4"/>
<comment type="similarity">
    <text evidence="4">Belongs to the KdsB family.</text>
</comment>
<organism evidence="5 6">
    <name type="scientific">Halorhodospira neutriphila</name>
    <dbReference type="NCBI Taxonomy" id="168379"/>
    <lineage>
        <taxon>Bacteria</taxon>
        <taxon>Pseudomonadati</taxon>
        <taxon>Pseudomonadota</taxon>
        <taxon>Gammaproteobacteria</taxon>
        <taxon>Chromatiales</taxon>
        <taxon>Ectothiorhodospiraceae</taxon>
        <taxon>Halorhodospira</taxon>
    </lineage>
</organism>
<dbReference type="Gene3D" id="3.90.550.10">
    <property type="entry name" value="Spore Coat Polysaccharide Biosynthesis Protein SpsA, Chain A"/>
    <property type="match status" value="1"/>
</dbReference>
<dbReference type="CDD" id="cd02517">
    <property type="entry name" value="CMP-KDO-Synthetase"/>
    <property type="match status" value="1"/>
</dbReference>
<evidence type="ECO:0000256" key="4">
    <source>
        <dbReference type="HAMAP-Rule" id="MF_00057"/>
    </source>
</evidence>
<evidence type="ECO:0000256" key="2">
    <source>
        <dbReference type="ARBA" id="ARBA00022695"/>
    </source>
</evidence>
<protein>
    <recommendedName>
        <fullName evidence="4">3-deoxy-manno-octulosonate cytidylyltransferase</fullName>
        <ecNumber evidence="4">2.7.7.38</ecNumber>
    </recommendedName>
    <alternativeName>
        <fullName evidence="4">CMP-2-keto-3-deoxyoctulosonic acid synthase</fullName>
        <shortName evidence="4">CKS</shortName>
        <shortName evidence="4">CMP-KDO synthase</shortName>
    </alternativeName>
</protein>
<dbReference type="PANTHER" id="PTHR42866:SF2">
    <property type="entry name" value="3-DEOXY-MANNO-OCTULOSONATE CYTIDYLYLTRANSFERASE, MITOCHONDRIAL"/>
    <property type="match status" value="1"/>
</dbReference>
<comment type="pathway">
    <text evidence="4">Nucleotide-sugar biosynthesis; CMP-3-deoxy-D-manno-octulosonate biosynthesis; CMP-3-deoxy-D-manno-octulosonate from 3-deoxy-D-manno-octulosonate and CTP: step 1/1.</text>
</comment>
<comment type="caution">
    <text evidence="5">The sequence shown here is derived from an EMBL/GenBank/DDBJ whole genome shotgun (WGS) entry which is preliminary data.</text>
</comment>
<keyword evidence="3 4" id="KW-0448">Lipopolysaccharide biosynthesis</keyword>
<dbReference type="InterPro" id="IPR003329">
    <property type="entry name" value="Cytidylyl_trans"/>
</dbReference>
<proteinExistence type="inferred from homology"/>
<keyword evidence="4" id="KW-0963">Cytoplasm</keyword>
<keyword evidence="2 4" id="KW-0548">Nucleotidyltransferase</keyword>
<evidence type="ECO:0000313" key="5">
    <source>
        <dbReference type="EMBL" id="MBK1727006.1"/>
    </source>
</evidence>
<reference evidence="5 6" key="1">
    <citation type="journal article" date="2020" name="Microorganisms">
        <title>Osmotic Adaptation and Compatible Solute Biosynthesis of Phototrophic Bacteria as Revealed from Genome Analyses.</title>
        <authorList>
            <person name="Imhoff J.F."/>
            <person name="Rahn T."/>
            <person name="Kunzel S."/>
            <person name="Keller A."/>
            <person name="Neulinger S.C."/>
        </authorList>
    </citation>
    <scope>NUCLEOTIDE SEQUENCE [LARGE SCALE GENOMIC DNA]</scope>
    <source>
        <strain evidence="5 6">DSM 15116</strain>
    </source>
</reference>
<comment type="catalytic activity">
    <reaction evidence="4">
        <text>3-deoxy-alpha-D-manno-oct-2-ulosonate + CTP = CMP-3-deoxy-beta-D-manno-octulosonate + diphosphate</text>
        <dbReference type="Rhea" id="RHEA:23448"/>
        <dbReference type="ChEBI" id="CHEBI:33019"/>
        <dbReference type="ChEBI" id="CHEBI:37563"/>
        <dbReference type="ChEBI" id="CHEBI:85986"/>
        <dbReference type="ChEBI" id="CHEBI:85987"/>
        <dbReference type="EC" id="2.7.7.38"/>
    </reaction>
</comment>
<gene>
    <name evidence="4" type="primary">kdsB</name>
    <name evidence="5" type="ORF">CKO13_08215</name>
</gene>
<keyword evidence="6" id="KW-1185">Reference proteome</keyword>
<dbReference type="RefSeq" id="WP_200259404.1">
    <property type="nucleotide sequence ID" value="NZ_NRSH01000088.1"/>
</dbReference>
<comment type="subcellular location">
    <subcellularLocation>
        <location evidence="4">Cytoplasm</location>
    </subcellularLocation>
</comment>
<dbReference type="Pfam" id="PF02348">
    <property type="entry name" value="CTP_transf_3"/>
    <property type="match status" value="1"/>
</dbReference>
<sequence>MSAEPPFTVVIPARYAASRLPGKPLAELAGEPLIRHVYRRACESGAERVVVATDDERIAAACRAFGAAVALTRGDHATGTDRIAEVVAAEGLDDEALVVNLQGDEPLMPPALLGLAASRLAADPGAAIATLAVPIETAAELLDPAAVKVVTDRRGRALYFSRAPIPWDRERFPEPEDAAVAGGGWLRHLGLYAYRAGFLRRFPGLEPAPPEARERLEQLRALWHGYAIQVATAGQRPGPGVDTAADLERVAAQLGAGGLGADAGP</sequence>
<dbReference type="PANTHER" id="PTHR42866">
    <property type="entry name" value="3-DEOXY-MANNO-OCTULOSONATE CYTIDYLYLTRANSFERASE"/>
    <property type="match status" value="1"/>
</dbReference>
<dbReference type="NCBIfam" id="TIGR00466">
    <property type="entry name" value="kdsB"/>
    <property type="match status" value="1"/>
</dbReference>
<evidence type="ECO:0000256" key="3">
    <source>
        <dbReference type="ARBA" id="ARBA00022985"/>
    </source>
</evidence>
<comment type="function">
    <text evidence="4">Activates KDO (a required 8-carbon sugar) for incorporation into bacterial lipopolysaccharide in Gram-negative bacteria.</text>
</comment>
<name>A0ABS1E5I6_9GAMM</name>
<dbReference type="GO" id="GO:0016779">
    <property type="term" value="F:nucleotidyltransferase activity"/>
    <property type="evidence" value="ECO:0007669"/>
    <property type="project" value="UniProtKB-KW"/>
</dbReference>
<dbReference type="HAMAP" id="MF_00057">
    <property type="entry name" value="KdsB"/>
    <property type="match status" value="1"/>
</dbReference>
<dbReference type="Proteomes" id="UP000738126">
    <property type="component" value="Unassembled WGS sequence"/>
</dbReference>
<keyword evidence="1 4" id="KW-0808">Transferase</keyword>
<dbReference type="NCBIfam" id="NF009905">
    <property type="entry name" value="PRK13368.1"/>
    <property type="match status" value="1"/>
</dbReference>
<evidence type="ECO:0000313" key="6">
    <source>
        <dbReference type="Proteomes" id="UP000738126"/>
    </source>
</evidence>